<sequence length="158" mass="17735">MFDDQRKRVLPVEPFELGIPPLITTAPVSSVSMKQRRRVPANQSLVSSKKSYNLKAPPTNHNIVTISTDDGDLSQEEDVKPIKRTSSRSPKIPILGNPITIALQYLLTKFPITPSTLKCDRSSKDKFAKACVLCLNPYYGNLSDFDIADAMWRMLRDL</sequence>
<dbReference type="AlphaFoldDB" id="A0A2T6ZER4"/>
<organism evidence="1 2">
    <name type="scientific">Tuber borchii</name>
    <name type="common">White truffle</name>
    <dbReference type="NCBI Taxonomy" id="42251"/>
    <lineage>
        <taxon>Eukaryota</taxon>
        <taxon>Fungi</taxon>
        <taxon>Dikarya</taxon>
        <taxon>Ascomycota</taxon>
        <taxon>Pezizomycotina</taxon>
        <taxon>Pezizomycetes</taxon>
        <taxon>Pezizales</taxon>
        <taxon>Tuberaceae</taxon>
        <taxon>Tuber</taxon>
    </lineage>
</organism>
<name>A0A2T6ZER4_TUBBO</name>
<comment type="caution">
    <text evidence="1">The sequence shown here is derived from an EMBL/GenBank/DDBJ whole genome shotgun (WGS) entry which is preliminary data.</text>
</comment>
<dbReference type="Proteomes" id="UP000244722">
    <property type="component" value="Unassembled WGS sequence"/>
</dbReference>
<evidence type="ECO:0000313" key="1">
    <source>
        <dbReference type="EMBL" id="PUU73973.1"/>
    </source>
</evidence>
<dbReference type="EMBL" id="NESQ01000331">
    <property type="protein sequence ID" value="PUU73973.1"/>
    <property type="molecule type" value="Genomic_DNA"/>
</dbReference>
<protein>
    <submittedName>
        <fullName evidence="1">Uncharacterized protein</fullName>
    </submittedName>
</protein>
<accession>A0A2T6ZER4</accession>
<proteinExistence type="predicted"/>
<reference evidence="1 2" key="1">
    <citation type="submission" date="2017-04" db="EMBL/GenBank/DDBJ databases">
        <title>Draft genome sequence of Tuber borchii Vittad., a whitish edible truffle.</title>
        <authorList>
            <consortium name="DOE Joint Genome Institute"/>
            <person name="Murat C."/>
            <person name="Kuo A."/>
            <person name="Barry K.W."/>
            <person name="Clum A."/>
            <person name="Dockter R.B."/>
            <person name="Fauchery L."/>
            <person name="Iotti M."/>
            <person name="Kohler A."/>
            <person name="Labutti K."/>
            <person name="Lindquist E.A."/>
            <person name="Lipzen A."/>
            <person name="Ohm R.A."/>
            <person name="Wang M."/>
            <person name="Grigoriev I.V."/>
            <person name="Zambonelli A."/>
            <person name="Martin F.M."/>
        </authorList>
    </citation>
    <scope>NUCLEOTIDE SEQUENCE [LARGE SCALE GENOMIC DNA]</scope>
    <source>
        <strain evidence="1 2">Tbo3840</strain>
    </source>
</reference>
<gene>
    <name evidence="1" type="ORF">B9Z19DRAFT_1068586</name>
</gene>
<keyword evidence="2" id="KW-1185">Reference proteome</keyword>
<evidence type="ECO:0000313" key="2">
    <source>
        <dbReference type="Proteomes" id="UP000244722"/>
    </source>
</evidence>